<feature type="compositionally biased region" description="Pro residues" evidence="1">
    <location>
        <begin position="1108"/>
        <end position="1122"/>
    </location>
</feature>
<feature type="compositionally biased region" description="Low complexity" evidence="1">
    <location>
        <begin position="288"/>
        <end position="308"/>
    </location>
</feature>
<feature type="compositionally biased region" description="Gly residues" evidence="1">
    <location>
        <begin position="340"/>
        <end position="352"/>
    </location>
</feature>
<feature type="region of interest" description="Disordered" evidence="1">
    <location>
        <begin position="115"/>
        <end position="181"/>
    </location>
</feature>
<dbReference type="Proteomes" id="UP000275408">
    <property type="component" value="Unassembled WGS sequence"/>
</dbReference>
<sequence>MKICSQNMKVLGYFGTVFLVYASQLLATLLCQADAKLEDSHIKTAQRNPTFKKHGNKYDLEKDLKHNNIVELKEREDSSTVKSKEAFSISAGGRIASRVHINTKKNGFDQNGAAAADKLTSSPTSSPSQEESREFGSKSIGTPTNVRKATHSKKSKLLKNLPSEKSTKPHQKDNVTPKKKKKLFKKYALVQSFSPLQSSEDYPPIAAGGGDQGYGSLAESDQTGEIRDQGQAQEQQQIDYSNSMSQYDSAGYQQGSQSPDTNFAGLNNDDAGQSEGGQQPSSLEQAIQLQQEAYTQQPQEQEQGEQGTEQGGQEEEGQATDGGQLQYQSEQTVQEQEQGGQEGAQEQGGGQTGFEQGDYQQEQAQNLGEQQSQGIEQQLQQQTQSQGYQSQAQEEPQESQTLPTSSSSLGGLFSSEAQQTAEQEGQGTVSYANEQPNEGGGKGTPPGIQYASSIEEALKEPGENPQESTNDGRENQGSLGGMENAKVINIGGGSDSKEESNGYIGAGTISAPSTYQSAAFDYNGNTVQPETTSEANAYTSENDQTSNGEATGFDGNQPTLSASSPEGQGPFSLAEQQFQKPGPRPKVPSLEDDFYKIVNIANKNGPTAVKGCKGCPPHAKCIDKVCIINGDQPLAHMLNALSGSEPEEEPQASECKDCHYNAKCINRGCVCKAGYTGDGFDCRPDTCLPGCKQHGKCIKGFCVCDHHHYFNGYECAPYKITHRTCPIQCATECRARCPQNCCKHHRVLKIHYNDGNLQQMTVTPNELLHKNASSPNPTAVLLRPENKLDEHLANFAPDFEQRPDDSEAASLEAINLKNPTGGFSVTEMEGRPLLQKDECPDECKTECHDSCPVRCCLGKCPLSCMGSCHPSCPKNCCYSPGTNRMLPVLDPKVQENFMKTMIEKFCPKACKEKCNSNCPPICCERNSSDSGGIKSTNVHQLKTEGKHSTDSFRNAMSWFGMMNFFNMMYNMYGDLYGTKHFTKIPFKPTDTLNLLKPTKPKTSGILNPSKVNEVGVPESAAISVLSCPNYCNKSCRHDCPPKCCEGKPELKSLKAVGVPLTCQSSCKVYCSKSCPSNCCSKSNPQRISEQHPTGGINVAKSASISPPLHSPEPAPPPAPPPSLPRPPAACTPICPAYCYPQCLENCCQRGEVTKKKPSKELKAQTQGKHSYDNFFAKEPNGPSQDCPVVCRNNCGPSCPLRCCHRPLSAPTTSRPAAPSPSINTPLCPGSCASQCFPACTISCCKAGFIKSSSNLNMPVLSPTRREHQPPSRTESFPLPPPAAVCHPGCSRSCYPNCDESCCRASTQALRVLHSKPVGGSSRLTIKVPCPSDCRPFNCLYYCHHDCCLPRSETPDLKRRGYKDLRKKFGVVRRAKTPTAKPIFKAFGKRIVKKRTKILG</sequence>
<dbReference type="STRING" id="46731.A0A3M6UHM3"/>
<feature type="compositionally biased region" description="Low complexity" evidence="1">
    <location>
        <begin position="120"/>
        <end position="129"/>
    </location>
</feature>
<gene>
    <name evidence="2" type="ORF">pdam_00015478</name>
</gene>
<feature type="compositionally biased region" description="Basic residues" evidence="1">
    <location>
        <begin position="148"/>
        <end position="157"/>
    </location>
</feature>
<evidence type="ECO:0000313" key="2">
    <source>
        <dbReference type="EMBL" id="RMX53167.1"/>
    </source>
</evidence>
<proteinExistence type="predicted"/>
<feature type="compositionally biased region" description="Low complexity" evidence="1">
    <location>
        <begin position="319"/>
        <end position="339"/>
    </location>
</feature>
<feature type="compositionally biased region" description="Basic and acidic residues" evidence="1">
    <location>
        <begin position="165"/>
        <end position="176"/>
    </location>
</feature>
<keyword evidence="3" id="KW-1185">Reference proteome</keyword>
<feature type="region of interest" description="Disordered" evidence="1">
    <location>
        <begin position="539"/>
        <end position="589"/>
    </location>
</feature>
<organism evidence="2 3">
    <name type="scientific">Pocillopora damicornis</name>
    <name type="common">Cauliflower coral</name>
    <name type="synonym">Millepora damicornis</name>
    <dbReference type="NCBI Taxonomy" id="46731"/>
    <lineage>
        <taxon>Eukaryota</taxon>
        <taxon>Metazoa</taxon>
        <taxon>Cnidaria</taxon>
        <taxon>Anthozoa</taxon>
        <taxon>Hexacorallia</taxon>
        <taxon>Scleractinia</taxon>
        <taxon>Astrocoeniina</taxon>
        <taxon>Pocilloporidae</taxon>
        <taxon>Pocillopora</taxon>
    </lineage>
</organism>
<comment type="caution">
    <text evidence="2">The sequence shown here is derived from an EMBL/GenBank/DDBJ whole genome shotgun (WGS) entry which is preliminary data.</text>
</comment>
<evidence type="ECO:0000256" key="1">
    <source>
        <dbReference type="SAM" id="MobiDB-lite"/>
    </source>
</evidence>
<protein>
    <recommendedName>
        <fullName evidence="4">EGF-like domain-containing protein</fullName>
    </recommendedName>
</protein>
<evidence type="ECO:0008006" key="4">
    <source>
        <dbReference type="Google" id="ProtNLM"/>
    </source>
</evidence>
<dbReference type="OMA" id="CIDKVCI"/>
<feature type="compositionally biased region" description="Polar residues" evidence="1">
    <location>
        <begin position="539"/>
        <end position="566"/>
    </location>
</feature>
<accession>A0A3M6UHM3</accession>
<dbReference type="EMBL" id="RCHS01001508">
    <property type="protein sequence ID" value="RMX53167.1"/>
    <property type="molecule type" value="Genomic_DNA"/>
</dbReference>
<feature type="region of interest" description="Disordered" evidence="1">
    <location>
        <begin position="194"/>
        <end position="506"/>
    </location>
</feature>
<feature type="region of interest" description="Disordered" evidence="1">
    <location>
        <begin position="1078"/>
        <end position="1122"/>
    </location>
</feature>
<feature type="compositionally biased region" description="Low complexity" evidence="1">
    <location>
        <begin position="353"/>
        <end position="428"/>
    </location>
</feature>
<feature type="compositionally biased region" description="Polar residues" evidence="1">
    <location>
        <begin position="276"/>
        <end position="287"/>
    </location>
</feature>
<reference evidence="2 3" key="1">
    <citation type="journal article" date="2018" name="Sci. Rep.">
        <title>Comparative analysis of the Pocillopora damicornis genome highlights role of immune system in coral evolution.</title>
        <authorList>
            <person name="Cunning R."/>
            <person name="Bay R.A."/>
            <person name="Gillette P."/>
            <person name="Baker A.C."/>
            <person name="Traylor-Knowles N."/>
        </authorList>
    </citation>
    <scope>NUCLEOTIDE SEQUENCE [LARGE SCALE GENOMIC DNA]</scope>
    <source>
        <strain evidence="2">RSMAS</strain>
        <tissue evidence="2">Whole animal</tissue>
    </source>
</reference>
<dbReference type="OrthoDB" id="5967201at2759"/>
<evidence type="ECO:0000313" key="3">
    <source>
        <dbReference type="Proteomes" id="UP000275408"/>
    </source>
</evidence>
<name>A0A3M6UHM3_POCDA</name>
<feature type="compositionally biased region" description="Polar residues" evidence="1">
    <location>
        <begin position="238"/>
        <end position="265"/>
    </location>
</feature>